<reference evidence="3" key="1">
    <citation type="submission" date="2024-02" db="UniProtKB">
        <authorList>
            <consortium name="WormBaseParasite"/>
        </authorList>
    </citation>
    <scope>IDENTIFICATION</scope>
</reference>
<evidence type="ECO:0000313" key="2">
    <source>
        <dbReference type="Proteomes" id="UP000887575"/>
    </source>
</evidence>
<feature type="compositionally biased region" description="Low complexity" evidence="1">
    <location>
        <begin position="457"/>
        <end position="477"/>
    </location>
</feature>
<dbReference type="WBParaSite" id="MBELARI_LOCUS19640">
    <property type="protein sequence ID" value="MBELARI_LOCUS19640"/>
    <property type="gene ID" value="MBELARI_LOCUS19640"/>
</dbReference>
<evidence type="ECO:0000256" key="1">
    <source>
        <dbReference type="SAM" id="MobiDB-lite"/>
    </source>
</evidence>
<feature type="compositionally biased region" description="Low complexity" evidence="1">
    <location>
        <begin position="79"/>
        <end position="89"/>
    </location>
</feature>
<proteinExistence type="predicted"/>
<feature type="region of interest" description="Disordered" evidence="1">
    <location>
        <begin position="453"/>
        <end position="484"/>
    </location>
</feature>
<dbReference type="Proteomes" id="UP000887575">
    <property type="component" value="Unassembled WGS sequence"/>
</dbReference>
<name>A0AAF3EZJ7_9BILA</name>
<dbReference type="AlphaFoldDB" id="A0AAF3EZJ7"/>
<accession>A0AAF3EZJ7</accession>
<protein>
    <submittedName>
        <fullName evidence="3">Uncharacterized protein</fullName>
    </submittedName>
</protein>
<sequence length="484" mass="50291">MVFSAVPAVPTVPTPPTTGPTLQSVLQGQLRDQPITQGHAPLVSSRKRIHTTNTTGAFNPNQIREATVESLMQLSRSNQQAAAAQQQSATAIPPTTVASTPSGPVPIPATTTASPTTPINTSPEVASLAAHFLRRSDSANPYHASPTKFTNANGEMVSFTEIMRNVEAQYTRSGTSTAQSPITQSPIAVTQPVRDFLTRPDNSAKLVTPRPINPTMPIQTAALAFGTAAAAAAAAAHVQWQVASVPTVFSAAGSASSSPLTTAEQTRQTLTNILIQNQILENALRSACSSAVNSPLATPRCTPIPSVFAAIRAAGGVDEDSNGAPPLLSLQNNGNGNSQDAYLRDVSSHFLTYLNDSNSRSPSSSLTNSLNALLPTSQLLTTALGATNNGLSSLSTLHHTLSVPQMNALTVTQTPTSPIVIDSATIDILSRDVLVEPTTTIRHSPHRLARIAAGKGTSSESPSNSNGSHSSTTTSSTDFGHLGK</sequence>
<organism evidence="2 3">
    <name type="scientific">Mesorhabditis belari</name>
    <dbReference type="NCBI Taxonomy" id="2138241"/>
    <lineage>
        <taxon>Eukaryota</taxon>
        <taxon>Metazoa</taxon>
        <taxon>Ecdysozoa</taxon>
        <taxon>Nematoda</taxon>
        <taxon>Chromadorea</taxon>
        <taxon>Rhabditida</taxon>
        <taxon>Rhabditina</taxon>
        <taxon>Rhabditomorpha</taxon>
        <taxon>Rhabditoidea</taxon>
        <taxon>Rhabditidae</taxon>
        <taxon>Mesorhabditinae</taxon>
        <taxon>Mesorhabditis</taxon>
    </lineage>
</organism>
<feature type="region of interest" description="Disordered" evidence="1">
    <location>
        <begin position="78"/>
        <end position="104"/>
    </location>
</feature>
<keyword evidence="2" id="KW-1185">Reference proteome</keyword>
<feature type="region of interest" description="Disordered" evidence="1">
    <location>
        <begin position="1"/>
        <end position="21"/>
    </location>
</feature>
<evidence type="ECO:0000313" key="3">
    <source>
        <dbReference type="WBParaSite" id="MBELARI_LOCUS19640"/>
    </source>
</evidence>